<dbReference type="InterPro" id="IPR008893">
    <property type="entry name" value="WGR_domain"/>
</dbReference>
<dbReference type="RefSeq" id="WP_040125806.1">
    <property type="nucleotide sequence ID" value="NZ_HG938356.1"/>
</dbReference>
<dbReference type="Gene3D" id="2.20.140.10">
    <property type="entry name" value="WGR domain"/>
    <property type="match status" value="1"/>
</dbReference>
<dbReference type="InterPro" id="IPR036930">
    <property type="entry name" value="WGR_dom_sf"/>
</dbReference>
<dbReference type="eggNOG" id="COG3831">
    <property type="taxonomic scope" value="Bacteria"/>
</dbReference>
<organism evidence="3 4">
    <name type="scientific">Neorhizobium galegae bv. officinalis bv. officinalis str. HAMBI 1141</name>
    <dbReference type="NCBI Taxonomy" id="1028801"/>
    <lineage>
        <taxon>Bacteria</taxon>
        <taxon>Pseudomonadati</taxon>
        <taxon>Pseudomonadota</taxon>
        <taxon>Alphaproteobacteria</taxon>
        <taxon>Hyphomicrobiales</taxon>
        <taxon>Rhizobiaceae</taxon>
        <taxon>Rhizobium/Agrobacterium group</taxon>
        <taxon>Neorhizobium</taxon>
    </lineage>
</organism>
<feature type="compositionally biased region" description="Polar residues" evidence="1">
    <location>
        <begin position="88"/>
        <end position="97"/>
    </location>
</feature>
<dbReference type="InterPro" id="IPR049809">
    <property type="entry name" value="YehF/YfeS-like_WGR"/>
</dbReference>
<evidence type="ECO:0000259" key="2">
    <source>
        <dbReference type="PROSITE" id="PS51977"/>
    </source>
</evidence>
<feature type="domain" description="WGR" evidence="2">
    <location>
        <begin position="5"/>
        <end position="90"/>
    </location>
</feature>
<accession>A0A068TJL0</accession>
<dbReference type="EMBL" id="HG938356">
    <property type="protein sequence ID" value="CDN57710.1"/>
    <property type="molecule type" value="Genomic_DNA"/>
</dbReference>
<evidence type="ECO:0000313" key="3">
    <source>
        <dbReference type="EMBL" id="CDN57710.1"/>
    </source>
</evidence>
<evidence type="ECO:0000256" key="1">
    <source>
        <dbReference type="SAM" id="MobiDB-lite"/>
    </source>
</evidence>
<dbReference type="CDD" id="cd07996">
    <property type="entry name" value="WGR_MMR_like"/>
    <property type="match status" value="1"/>
</dbReference>
<dbReference type="Proteomes" id="UP000028186">
    <property type="component" value="Plasmid pHAMBI1141a"/>
</dbReference>
<dbReference type="PATRIC" id="fig|1028801.3.peg.5478"/>
<dbReference type="PROSITE" id="PS51977">
    <property type="entry name" value="WGR"/>
    <property type="match status" value="1"/>
</dbReference>
<dbReference type="Pfam" id="PF05406">
    <property type="entry name" value="WGR"/>
    <property type="match status" value="1"/>
</dbReference>
<sequence length="97" mass="11064">MANYTFRLYCQRIDATKNMARSYALSMQPTLFAEMAVVRRWGRIGSRGGEKTEVFATEREAAMHFLDLARRKRQKGYRPVGNCGNPGLRNTSSASRQ</sequence>
<gene>
    <name evidence="3" type="ORF">RG1141_PA08780</name>
</gene>
<proteinExistence type="predicted"/>
<protein>
    <submittedName>
        <fullName evidence="3">WGR domain protein</fullName>
    </submittedName>
</protein>
<dbReference type="SMART" id="SM00773">
    <property type="entry name" value="WGR"/>
    <property type="match status" value="1"/>
</dbReference>
<feature type="region of interest" description="Disordered" evidence="1">
    <location>
        <begin position="76"/>
        <end position="97"/>
    </location>
</feature>
<dbReference type="HOGENOM" id="CLU_155888_1_1_5"/>
<evidence type="ECO:0000313" key="4">
    <source>
        <dbReference type="Proteomes" id="UP000028186"/>
    </source>
</evidence>
<keyword evidence="3" id="KW-0614">Plasmid</keyword>
<reference evidence="4" key="1">
    <citation type="journal article" date="2014" name="BMC Genomics">
        <title>Genome sequencing of two Neorhizobium galegae strains reveals a noeT gene responsible for the unusual acetylation of the nodulation factors.</title>
        <authorList>
            <person name="Osterman J."/>
            <person name="Marsh J."/>
            <person name="Laine P.K."/>
            <person name="Zeng Z."/>
            <person name="Alatalo E."/>
            <person name="Sullivan J.T."/>
            <person name="Young J.P."/>
            <person name="Thomas-Oates J."/>
            <person name="Paulin L."/>
            <person name="Lindstrom K."/>
        </authorList>
    </citation>
    <scope>NUCLEOTIDE SEQUENCE [LARGE SCALE GENOMIC DNA]</scope>
    <source>
        <strain evidence="4">HAMBI 1141</strain>
        <plasmid evidence="4">II</plasmid>
    </source>
</reference>
<dbReference type="SUPFAM" id="SSF142921">
    <property type="entry name" value="WGR domain-like"/>
    <property type="match status" value="1"/>
</dbReference>
<dbReference type="KEGG" id="ngl:RG1141_PA08780"/>
<name>A0A068TJL0_NEOGA</name>
<geneLocation type="plasmid" evidence="4">
    <name>II</name>
</geneLocation>
<dbReference type="AlphaFoldDB" id="A0A068TJL0"/>